<reference evidence="2 3" key="1">
    <citation type="journal article" date="2014" name="World J. Microbiol. Biotechnol.">
        <title>Biodiversity and physiological characteristics of Antarctic and Arctic lichens-associated bacteria.</title>
        <authorList>
            <person name="Lee Y.M."/>
            <person name="Kim E.H."/>
            <person name="Lee H.K."/>
            <person name="Hong S.G."/>
        </authorList>
    </citation>
    <scope>NUCLEOTIDE SEQUENCE [LARGE SCALE GENOMIC DNA]</scope>
    <source>
        <strain evidence="2 3">PAMC 26569</strain>
    </source>
</reference>
<accession>A0A6M8HG14</accession>
<evidence type="ECO:0000313" key="3">
    <source>
        <dbReference type="Proteomes" id="UP000500767"/>
    </source>
</evidence>
<feature type="region of interest" description="Disordered" evidence="1">
    <location>
        <begin position="1"/>
        <end position="27"/>
    </location>
</feature>
<dbReference type="KEGG" id="lck:HN018_08870"/>
<protein>
    <submittedName>
        <fullName evidence="2">Uncharacterized protein</fullName>
    </submittedName>
</protein>
<evidence type="ECO:0000256" key="1">
    <source>
        <dbReference type="SAM" id="MobiDB-lite"/>
    </source>
</evidence>
<evidence type="ECO:0000313" key="2">
    <source>
        <dbReference type="EMBL" id="QKE88642.1"/>
    </source>
</evidence>
<dbReference type="RefSeq" id="WP_171835856.1">
    <property type="nucleotide sequence ID" value="NZ_CP053708.1"/>
</dbReference>
<dbReference type="AlphaFoldDB" id="A0A6M8HG14"/>
<keyword evidence="3" id="KW-1185">Reference proteome</keyword>
<sequence length="80" mass="8983">MTEIDATGSNARSLTRKEAEAASKGIESGIRTDVYHQPRRSATYLENIVRQRTFERLPAIEADLTSDEISIFVLIKDESL</sequence>
<dbReference type="EMBL" id="CP053708">
    <property type="protein sequence ID" value="QKE88642.1"/>
    <property type="molecule type" value="Genomic_DNA"/>
</dbReference>
<name>A0A6M8HG14_9PROT</name>
<dbReference type="Proteomes" id="UP000500767">
    <property type="component" value="Chromosome"/>
</dbReference>
<organism evidence="2 3">
    <name type="scientific">Lichenicola cladoniae</name>
    <dbReference type="NCBI Taxonomy" id="1484109"/>
    <lineage>
        <taxon>Bacteria</taxon>
        <taxon>Pseudomonadati</taxon>
        <taxon>Pseudomonadota</taxon>
        <taxon>Alphaproteobacteria</taxon>
        <taxon>Acetobacterales</taxon>
        <taxon>Acetobacteraceae</taxon>
        <taxon>Lichenicola</taxon>
    </lineage>
</organism>
<proteinExistence type="predicted"/>
<gene>
    <name evidence="2" type="ORF">HN018_08870</name>
</gene>